<name>A0A1E2V8U5_9GAMM</name>
<protein>
    <submittedName>
        <fullName evidence="1">Uncharacterized protein</fullName>
    </submittedName>
</protein>
<keyword evidence="2" id="KW-1185">Reference proteome</keyword>
<reference evidence="1 2" key="1">
    <citation type="submission" date="2016-08" db="EMBL/GenBank/DDBJ databases">
        <authorList>
            <person name="Seilhamer J.J."/>
        </authorList>
    </citation>
    <scope>NUCLEOTIDE SEQUENCE [LARGE SCALE GENOMIC DNA]</scope>
    <source>
        <strain evidence="1 2">PH27A</strain>
    </source>
</reference>
<dbReference type="AlphaFoldDB" id="A0A1E2V8U5"/>
<proteinExistence type="predicted"/>
<accession>A0A1E2V8U5</accession>
<gene>
    <name evidence="1" type="ORF">BFW38_06990</name>
</gene>
<sequence length="79" mass="9108">MSILNISILKWIKVFCRAGDNTTTHHFDYQTLAHLDNHLLRDIGLYIEHGEVRPLTGQPSHGIERVAHEYCCYCGRPMT</sequence>
<dbReference type="EMBL" id="MDTQ01000001">
    <property type="protein sequence ID" value="ODC03333.1"/>
    <property type="molecule type" value="Genomic_DNA"/>
</dbReference>
<comment type="caution">
    <text evidence="1">The sequence shown here is derived from an EMBL/GenBank/DDBJ whole genome shotgun (WGS) entry which is preliminary data.</text>
</comment>
<evidence type="ECO:0000313" key="2">
    <source>
        <dbReference type="Proteomes" id="UP000094291"/>
    </source>
</evidence>
<dbReference type="Proteomes" id="UP000094291">
    <property type="component" value="Unassembled WGS sequence"/>
</dbReference>
<evidence type="ECO:0000313" key="1">
    <source>
        <dbReference type="EMBL" id="ODC03333.1"/>
    </source>
</evidence>
<organism evidence="1 2">
    <name type="scientific">Terasakiispira papahanaumokuakeensis</name>
    <dbReference type="NCBI Taxonomy" id="197479"/>
    <lineage>
        <taxon>Bacteria</taxon>
        <taxon>Pseudomonadati</taxon>
        <taxon>Pseudomonadota</taxon>
        <taxon>Gammaproteobacteria</taxon>
        <taxon>Oceanospirillales</taxon>
        <taxon>Terasakiispira</taxon>
    </lineage>
</organism>